<evidence type="ECO:0008006" key="4">
    <source>
        <dbReference type="Google" id="ProtNLM"/>
    </source>
</evidence>
<comment type="caution">
    <text evidence="2">The sequence shown here is derived from an EMBL/GenBank/DDBJ whole genome shotgun (WGS) entry which is preliminary data.</text>
</comment>
<dbReference type="GeneID" id="91082743"/>
<protein>
    <recommendedName>
        <fullName evidence="4">With phospholipase A2</fullName>
    </recommendedName>
</protein>
<proteinExistence type="predicted"/>
<evidence type="ECO:0000313" key="3">
    <source>
        <dbReference type="Proteomes" id="UP000029538"/>
    </source>
</evidence>
<reference evidence="2 3" key="1">
    <citation type="submission" date="2014-07" db="EMBL/GenBank/DDBJ databases">
        <authorList>
            <person name="McCorrison J."/>
            <person name="Sanka R."/>
            <person name="Torralba M."/>
            <person name="Gillis M."/>
            <person name="Haft D.H."/>
            <person name="Methe B."/>
            <person name="Sutton G."/>
            <person name="Nelson K.E."/>
        </authorList>
    </citation>
    <scope>NUCLEOTIDE SEQUENCE [LARGE SCALE GENOMIC DNA]</scope>
    <source>
        <strain evidence="2 3">DNF00882</strain>
    </source>
</reference>
<dbReference type="EMBL" id="JRNR01000004">
    <property type="protein sequence ID" value="KGF50428.1"/>
    <property type="molecule type" value="Genomic_DNA"/>
</dbReference>
<feature type="transmembrane region" description="Helical" evidence="1">
    <location>
        <begin position="6"/>
        <end position="24"/>
    </location>
</feature>
<accession>A0A096ATN2</accession>
<name>A0A096ATN2_9BACT</name>
<dbReference type="AlphaFoldDB" id="A0A096ATN2"/>
<keyword evidence="1" id="KW-1133">Transmembrane helix</keyword>
<evidence type="ECO:0000313" key="2">
    <source>
        <dbReference type="EMBL" id="KGF50428.1"/>
    </source>
</evidence>
<keyword evidence="1" id="KW-0812">Transmembrane</keyword>
<gene>
    <name evidence="2" type="ORF">HMPREF0654_01785</name>
</gene>
<dbReference type="Proteomes" id="UP000029538">
    <property type="component" value="Unassembled WGS sequence"/>
</dbReference>
<organism evidence="2 3">
    <name type="scientific">Prevotella disiens DNF00882</name>
    <dbReference type="NCBI Taxonomy" id="1401075"/>
    <lineage>
        <taxon>Bacteria</taxon>
        <taxon>Pseudomonadati</taxon>
        <taxon>Bacteroidota</taxon>
        <taxon>Bacteroidia</taxon>
        <taxon>Bacteroidales</taxon>
        <taxon>Prevotellaceae</taxon>
        <taxon>Prevotella</taxon>
    </lineage>
</organism>
<sequence length="131" mass="14551">MDIIIIGLLAILGMGALVGIATLLNRQKGEEDVINHASGDCSTCIGIDESCEQTCTMEAATKPIEYYDDEELDRFKGREATEYTDKEAEEFSEILYTMCPEEAKGWNRSLILRGINVPNQIKDELIAMIEG</sequence>
<keyword evidence="1" id="KW-0472">Membrane</keyword>
<evidence type="ECO:0000256" key="1">
    <source>
        <dbReference type="SAM" id="Phobius"/>
    </source>
</evidence>
<dbReference type="RefSeq" id="WP_004355888.1">
    <property type="nucleotide sequence ID" value="NZ_JRNR01000004.1"/>
</dbReference>